<dbReference type="GO" id="GO:0005884">
    <property type="term" value="C:actin filament"/>
    <property type="evidence" value="ECO:0007669"/>
    <property type="project" value="TreeGrafter"/>
</dbReference>
<evidence type="ECO:0000256" key="2">
    <source>
        <dbReference type="ARBA" id="ARBA00022490"/>
    </source>
</evidence>
<sequence length="730" mass="80676">MNDTYFYVSNHEPLTDYKLLSSFGRIGTIRTPKPHKIQRPRPIYLNPDLQHNQLTTSFMKQIPETRSVRDANTELELRNRIPGDPGICLSSSQKSIPKFEKSLDSEDPRHSLSSPQDHISYDRNIGYGRILLDGPVDPTDRLEQFTIRRLQNDENGFWARNGGQNAIYNRIDQYFYREDEFLPDFAPDDLQFCDRQSLKILKEPFVLRNRSDPLQSMGSRPAAPPPLPPPHKDLRMPIRLRHVFEGPASLHYNEAPANEVPGEFRREKCLKLAKKDNRKRIKFQERLITDGKAPNGSTKQAPSRPQPPSKPPAAGITDVGSVPHFGIYQHNSPVDPKKAKAKDKKNKKKPRIRKEDIGHPTNFQHKAHLGWDVDGGFSQNFCEGEPLDESVKELLRAAGQNPEDMKPDDIAFVRTFINNYQEAPGNIPPPVPSVQSSPAIVQPATASYHHNPIHQAQSIQSVQHSSYPRPAAPPRPPAADHYGGQHEYGSYNTGGYGGGYGSHGQQSVPPTPPSQPPPAPMRDASMQQHRPLRPPPIEARTTSYSNGPQTPPPPPPMPPASQSSASRPQPPPPAPPPPPSTQSSSSSIPPPPPPPPPPGALNSVNNNKAPSSEPKPPPKPASAPASDGRSDLLQAIQKGAKLRHVDPPAERSPLAATGNARDNMMEQIRQGAQLKHVDQQEVETNRKSVPGSQQMGGIAGALARALEERRKNMNNSDESEAENDSEWEDD</sequence>
<dbReference type="SUPFAM" id="SSF47912">
    <property type="entry name" value="Wiscott-Aldrich syndrome protein, WASP, C-terminal domain"/>
    <property type="match status" value="1"/>
</dbReference>
<evidence type="ECO:0000259" key="7">
    <source>
        <dbReference type="PROSITE" id="PS51082"/>
    </source>
</evidence>
<dbReference type="PROSITE" id="PS50108">
    <property type="entry name" value="CRIB"/>
    <property type="match status" value="1"/>
</dbReference>
<evidence type="ECO:0000313" key="11">
    <source>
        <dbReference type="WBParaSite" id="BXY_0041300.1"/>
    </source>
</evidence>
<evidence type="ECO:0000259" key="6">
    <source>
        <dbReference type="PROSITE" id="PS50108"/>
    </source>
</evidence>
<dbReference type="CDD" id="cd00132">
    <property type="entry name" value="CRIB"/>
    <property type="match status" value="1"/>
</dbReference>
<dbReference type="InterPro" id="IPR036936">
    <property type="entry name" value="CRIB_dom_sf"/>
</dbReference>
<feature type="region of interest" description="Disordered" evidence="5">
    <location>
        <begin position="456"/>
        <end position="730"/>
    </location>
</feature>
<comment type="subcellular location">
    <subcellularLocation>
        <location evidence="1">Cytoplasm</location>
        <location evidence="1">Cytoskeleton</location>
    </subcellularLocation>
</comment>
<dbReference type="EMBL" id="CAJFCV020000004">
    <property type="protein sequence ID" value="CAG9115086.1"/>
    <property type="molecule type" value="Genomic_DNA"/>
</dbReference>
<dbReference type="InterPro" id="IPR011026">
    <property type="entry name" value="WAS_C"/>
</dbReference>
<dbReference type="OrthoDB" id="8963340at2759"/>
<dbReference type="Gene3D" id="3.90.810.10">
    <property type="entry name" value="CRIB domain"/>
    <property type="match status" value="2"/>
</dbReference>
<protein>
    <submittedName>
        <fullName evidence="8">(pine wood nematode) hypothetical protein</fullName>
    </submittedName>
</protein>
<name>A0A1I7RI84_BURXY</name>
<proteinExistence type="predicted"/>
<feature type="compositionally biased region" description="Gly residues" evidence="5">
    <location>
        <begin position="492"/>
        <end position="502"/>
    </location>
</feature>
<feature type="compositionally biased region" description="Pro residues" evidence="5">
    <location>
        <begin position="588"/>
        <end position="599"/>
    </location>
</feature>
<feature type="compositionally biased region" description="Basic and acidic residues" evidence="5">
    <location>
        <begin position="98"/>
        <end position="110"/>
    </location>
</feature>
<dbReference type="AlphaFoldDB" id="A0A1I7RI84"/>
<feature type="region of interest" description="Disordered" evidence="5">
    <location>
        <begin position="98"/>
        <end position="118"/>
    </location>
</feature>
<evidence type="ECO:0000256" key="4">
    <source>
        <dbReference type="ARBA" id="ARBA00023212"/>
    </source>
</evidence>
<dbReference type="EMBL" id="CAJFDI010000004">
    <property type="protein sequence ID" value="CAD5225802.1"/>
    <property type="molecule type" value="Genomic_DNA"/>
</dbReference>
<dbReference type="Pfam" id="PF02205">
    <property type="entry name" value="WH2"/>
    <property type="match status" value="2"/>
</dbReference>
<dbReference type="Proteomes" id="UP000095284">
    <property type="component" value="Unplaced"/>
</dbReference>
<dbReference type="PANTHER" id="PTHR45691:SF6">
    <property type="entry name" value="PROTEIN DIAPHANOUS"/>
    <property type="match status" value="1"/>
</dbReference>
<keyword evidence="2" id="KW-0963">Cytoplasm</keyword>
<dbReference type="SMR" id="A0A1I7RI84"/>
<feature type="compositionally biased region" description="Acidic residues" evidence="5">
    <location>
        <begin position="717"/>
        <end position="730"/>
    </location>
</feature>
<dbReference type="PROSITE" id="PS51082">
    <property type="entry name" value="WH2"/>
    <property type="match status" value="2"/>
</dbReference>
<feature type="domain" description="WH2" evidence="7">
    <location>
        <begin position="628"/>
        <end position="645"/>
    </location>
</feature>
<feature type="compositionally biased region" description="Polar residues" evidence="5">
    <location>
        <begin position="456"/>
        <end position="466"/>
    </location>
</feature>
<feature type="compositionally biased region" description="Pro residues" evidence="5">
    <location>
        <begin position="549"/>
        <end position="559"/>
    </location>
</feature>
<reference evidence="8" key="2">
    <citation type="submission" date="2020-09" db="EMBL/GenBank/DDBJ databases">
        <authorList>
            <person name="Kikuchi T."/>
        </authorList>
    </citation>
    <scope>NUCLEOTIDE SEQUENCE</scope>
    <source>
        <strain evidence="8">Ka4C1</strain>
    </source>
</reference>
<evidence type="ECO:0000256" key="1">
    <source>
        <dbReference type="ARBA" id="ARBA00004245"/>
    </source>
</evidence>
<keyword evidence="4" id="KW-0206">Cytoskeleton</keyword>
<keyword evidence="10" id="KW-1185">Reference proteome</keyword>
<dbReference type="eggNOG" id="KOG3671">
    <property type="taxonomic scope" value="Eukaryota"/>
</dbReference>
<feature type="compositionally biased region" description="Pro residues" evidence="5">
    <location>
        <begin position="568"/>
        <end position="580"/>
    </location>
</feature>
<dbReference type="Pfam" id="PF00786">
    <property type="entry name" value="PBD"/>
    <property type="match status" value="1"/>
</dbReference>
<feature type="domain" description="CRIB" evidence="6">
    <location>
        <begin position="357"/>
        <end position="370"/>
    </location>
</feature>
<organism evidence="9 11">
    <name type="scientific">Bursaphelenchus xylophilus</name>
    <name type="common">Pinewood nematode worm</name>
    <name type="synonym">Aphelenchoides xylophilus</name>
    <dbReference type="NCBI Taxonomy" id="6326"/>
    <lineage>
        <taxon>Eukaryota</taxon>
        <taxon>Metazoa</taxon>
        <taxon>Ecdysozoa</taxon>
        <taxon>Nematoda</taxon>
        <taxon>Chromadorea</taxon>
        <taxon>Rhabditida</taxon>
        <taxon>Tylenchina</taxon>
        <taxon>Tylenchomorpha</taxon>
        <taxon>Aphelenchoidea</taxon>
        <taxon>Aphelenchoididae</taxon>
        <taxon>Bursaphelenchus</taxon>
    </lineage>
</organism>
<feature type="domain" description="WH2" evidence="7">
    <location>
        <begin position="660"/>
        <end position="677"/>
    </location>
</feature>
<evidence type="ECO:0000313" key="10">
    <source>
        <dbReference type="Proteomes" id="UP000659654"/>
    </source>
</evidence>
<feature type="region of interest" description="Disordered" evidence="5">
    <location>
        <begin position="211"/>
        <end position="234"/>
    </location>
</feature>
<dbReference type="GO" id="GO:0003779">
    <property type="term" value="F:actin binding"/>
    <property type="evidence" value="ECO:0007669"/>
    <property type="project" value="InterPro"/>
</dbReference>
<dbReference type="Proteomes" id="UP000659654">
    <property type="component" value="Unassembled WGS sequence"/>
</dbReference>
<dbReference type="GO" id="GO:0030041">
    <property type="term" value="P:actin filament polymerization"/>
    <property type="evidence" value="ECO:0007669"/>
    <property type="project" value="TreeGrafter"/>
</dbReference>
<feature type="compositionally biased region" description="Pro residues" evidence="5">
    <location>
        <begin position="509"/>
        <end position="520"/>
    </location>
</feature>
<evidence type="ECO:0000256" key="5">
    <source>
        <dbReference type="SAM" id="MobiDB-lite"/>
    </source>
</evidence>
<dbReference type="InterPro" id="IPR000095">
    <property type="entry name" value="CRIB_dom"/>
</dbReference>
<evidence type="ECO:0000313" key="8">
    <source>
        <dbReference type="EMBL" id="CAD5225802.1"/>
    </source>
</evidence>
<feature type="region of interest" description="Disordered" evidence="5">
    <location>
        <begin position="281"/>
        <end position="362"/>
    </location>
</feature>
<dbReference type="SMART" id="SM00246">
    <property type="entry name" value="WH2"/>
    <property type="match status" value="2"/>
</dbReference>
<feature type="compositionally biased region" description="Basic residues" evidence="5">
    <location>
        <begin position="339"/>
        <end position="352"/>
    </location>
</feature>
<evidence type="ECO:0000256" key="3">
    <source>
        <dbReference type="ARBA" id="ARBA00022553"/>
    </source>
</evidence>
<evidence type="ECO:0000313" key="9">
    <source>
        <dbReference type="Proteomes" id="UP000095284"/>
    </source>
</evidence>
<accession>A0A1I7RI84</accession>
<dbReference type="PANTHER" id="PTHR45691">
    <property type="entry name" value="PROTEIN DIAPHANOUS"/>
    <property type="match status" value="1"/>
</dbReference>
<feature type="compositionally biased region" description="Basic and acidic residues" evidence="5">
    <location>
        <begin position="675"/>
        <end position="686"/>
    </location>
</feature>
<dbReference type="Proteomes" id="UP000582659">
    <property type="component" value="Unassembled WGS sequence"/>
</dbReference>
<gene>
    <name evidence="8" type="ORF">BXYJ_LOCUS8727</name>
</gene>
<dbReference type="InterPro" id="IPR003124">
    <property type="entry name" value="WH2_dom"/>
</dbReference>
<keyword evidence="3" id="KW-0597">Phosphoprotein</keyword>
<dbReference type="WBParaSite" id="BXY_0041300.1">
    <property type="protein sequence ID" value="BXY_0041300.1"/>
    <property type="gene ID" value="BXY_0041300"/>
</dbReference>
<dbReference type="InterPro" id="IPR051412">
    <property type="entry name" value="Formin_Homology_Diaphanous_sf"/>
</dbReference>
<reference evidence="11" key="1">
    <citation type="submission" date="2016-11" db="UniProtKB">
        <authorList>
            <consortium name="WormBaseParasite"/>
        </authorList>
    </citation>
    <scope>IDENTIFICATION</scope>
</reference>